<dbReference type="Proteomes" id="UP000266272">
    <property type="component" value="Unassembled WGS sequence"/>
</dbReference>
<evidence type="ECO:0000313" key="3">
    <source>
        <dbReference type="EMBL" id="RFU76396.1"/>
    </source>
</evidence>
<evidence type="ECO:0000259" key="2">
    <source>
        <dbReference type="Pfam" id="PF07859"/>
    </source>
</evidence>
<dbReference type="Pfam" id="PF07859">
    <property type="entry name" value="Abhydrolase_3"/>
    <property type="match status" value="1"/>
</dbReference>
<dbReference type="PANTHER" id="PTHR48081:SF8">
    <property type="entry name" value="ALPHA_BETA HYDROLASE FOLD-3 DOMAIN-CONTAINING PROTEIN-RELATED"/>
    <property type="match status" value="1"/>
</dbReference>
<gene>
    <name evidence="3" type="ORF">TARUN_5838</name>
</gene>
<dbReference type="GO" id="GO:0016787">
    <property type="term" value="F:hydrolase activity"/>
    <property type="evidence" value="ECO:0007669"/>
    <property type="project" value="UniProtKB-KW"/>
</dbReference>
<accession>A0A395NJY1</accession>
<sequence>MTETLPPITNLRKLLAQMEAAGVEALGPCPEHLSESWVDIDPDANGYKSRTKLVWPKASNEQASPNNTCPLVVYFYGGGFSSGSPDMVLNAARAFASCFHCVVACPSYKLIPENPFPAPLQSAWQVCAWLSDPSNLNQGPLAETGISVDTKLGFVIGGVSAGGMIGAVVGGIAAAEMAGKEDFTTGIGLSRMQSPISGLFAGLPMIVHEDMLPDRFKGALRSRVDNALVDGFNTAALRDTERNLKADYHSPWFSPLNIDLNDANIARYHPKRVFAYAGDLDPLRDDTLIYEEYLRGLGSVETRCQVLQDQNHTAWVSPLWPDSHSRLIKETTMNGMSWLLGREWNKEVDLPN</sequence>
<dbReference type="PANTHER" id="PTHR48081">
    <property type="entry name" value="AB HYDROLASE SUPERFAMILY PROTEIN C4A8.06C"/>
    <property type="match status" value="1"/>
</dbReference>
<dbReference type="SUPFAM" id="SSF53474">
    <property type="entry name" value="alpha/beta-Hydrolases"/>
    <property type="match status" value="1"/>
</dbReference>
<organism evidence="3 4">
    <name type="scientific">Trichoderma arundinaceum</name>
    <dbReference type="NCBI Taxonomy" id="490622"/>
    <lineage>
        <taxon>Eukaryota</taxon>
        <taxon>Fungi</taxon>
        <taxon>Dikarya</taxon>
        <taxon>Ascomycota</taxon>
        <taxon>Pezizomycotina</taxon>
        <taxon>Sordariomycetes</taxon>
        <taxon>Hypocreomycetidae</taxon>
        <taxon>Hypocreales</taxon>
        <taxon>Hypocreaceae</taxon>
        <taxon>Trichoderma</taxon>
    </lineage>
</organism>
<proteinExistence type="predicted"/>
<name>A0A395NJY1_TRIAR</name>
<dbReference type="InterPro" id="IPR050300">
    <property type="entry name" value="GDXG_lipolytic_enzyme"/>
</dbReference>
<dbReference type="Gene3D" id="3.40.50.1820">
    <property type="entry name" value="alpha/beta hydrolase"/>
    <property type="match status" value="1"/>
</dbReference>
<dbReference type="EMBL" id="PXOA01000353">
    <property type="protein sequence ID" value="RFU76396.1"/>
    <property type="molecule type" value="Genomic_DNA"/>
</dbReference>
<dbReference type="InterPro" id="IPR013094">
    <property type="entry name" value="AB_hydrolase_3"/>
</dbReference>
<feature type="domain" description="Alpha/beta hydrolase fold-3" evidence="2">
    <location>
        <begin position="72"/>
        <end position="313"/>
    </location>
</feature>
<comment type="caution">
    <text evidence="3">The sequence shown here is derived from an EMBL/GenBank/DDBJ whole genome shotgun (WGS) entry which is preliminary data.</text>
</comment>
<reference evidence="3 4" key="1">
    <citation type="journal article" date="2018" name="PLoS Pathog.">
        <title>Evolution of structural diversity of trichothecenes, a family of toxins produced by plant pathogenic and entomopathogenic fungi.</title>
        <authorList>
            <person name="Proctor R.H."/>
            <person name="McCormick S.P."/>
            <person name="Kim H.S."/>
            <person name="Cardoza R.E."/>
            <person name="Stanley A.M."/>
            <person name="Lindo L."/>
            <person name="Kelly A."/>
            <person name="Brown D.W."/>
            <person name="Lee T."/>
            <person name="Vaughan M.M."/>
            <person name="Alexander N.J."/>
            <person name="Busman M."/>
            <person name="Gutierrez S."/>
        </authorList>
    </citation>
    <scope>NUCLEOTIDE SEQUENCE [LARGE SCALE GENOMIC DNA]</scope>
    <source>
        <strain evidence="3 4">IBT 40837</strain>
    </source>
</reference>
<evidence type="ECO:0000313" key="4">
    <source>
        <dbReference type="Proteomes" id="UP000266272"/>
    </source>
</evidence>
<dbReference type="InterPro" id="IPR029058">
    <property type="entry name" value="AB_hydrolase_fold"/>
</dbReference>
<dbReference type="AlphaFoldDB" id="A0A395NJY1"/>
<evidence type="ECO:0000256" key="1">
    <source>
        <dbReference type="ARBA" id="ARBA00022801"/>
    </source>
</evidence>
<keyword evidence="1 3" id="KW-0378">Hydrolase</keyword>
<keyword evidence="4" id="KW-1185">Reference proteome</keyword>
<protein>
    <submittedName>
        <fullName evidence="3">Alpha beta hydrolase fold-3 domain-containing</fullName>
    </submittedName>
</protein>
<dbReference type="OrthoDB" id="408631at2759"/>
<dbReference type="STRING" id="490622.A0A395NJY1"/>